<accession>A0AAQ1G885</accession>
<gene>
    <name evidence="3" type="ORF">SAMN05216586_1078</name>
</gene>
<dbReference type="Proteomes" id="UP000243518">
    <property type="component" value="Unassembled WGS sequence"/>
</dbReference>
<feature type="domain" description="Acyl-CoA thioesterase-like C-terminal" evidence="2">
    <location>
        <begin position="150"/>
        <end position="287"/>
    </location>
</feature>
<dbReference type="Pfam" id="PF13622">
    <property type="entry name" value="4HBT_3"/>
    <property type="match status" value="1"/>
</dbReference>
<dbReference type="AlphaFoldDB" id="A0AAQ1G885"/>
<comment type="caution">
    <text evidence="3">The sequence shown here is derived from an EMBL/GenBank/DDBJ whole genome shotgun (WGS) entry which is preliminary data.</text>
</comment>
<organism evidence="3 4">
    <name type="scientific">Halopseudomonas aestusnigri</name>
    <dbReference type="NCBI Taxonomy" id="857252"/>
    <lineage>
        <taxon>Bacteria</taxon>
        <taxon>Pseudomonadati</taxon>
        <taxon>Pseudomonadota</taxon>
        <taxon>Gammaproteobacteria</taxon>
        <taxon>Pseudomonadales</taxon>
        <taxon>Pseudomonadaceae</taxon>
        <taxon>Halopseudomonas</taxon>
    </lineage>
</organism>
<keyword evidence="4" id="KW-1185">Reference proteome</keyword>
<proteinExistence type="predicted"/>
<dbReference type="Gene3D" id="2.40.160.210">
    <property type="entry name" value="Acyl-CoA thioesterase, double hotdog domain"/>
    <property type="match status" value="1"/>
</dbReference>
<name>A0AAQ1G885_9GAMM</name>
<evidence type="ECO:0000313" key="4">
    <source>
        <dbReference type="Proteomes" id="UP000243518"/>
    </source>
</evidence>
<evidence type="ECO:0000259" key="1">
    <source>
        <dbReference type="Pfam" id="PF13622"/>
    </source>
</evidence>
<dbReference type="InterPro" id="IPR029069">
    <property type="entry name" value="HotDog_dom_sf"/>
</dbReference>
<evidence type="ECO:0000313" key="3">
    <source>
        <dbReference type="EMBL" id="SEG43985.1"/>
    </source>
</evidence>
<reference evidence="3 4" key="1">
    <citation type="submission" date="2016-10" db="EMBL/GenBank/DDBJ databases">
        <authorList>
            <person name="Varghese N."/>
            <person name="Submissions S."/>
        </authorList>
    </citation>
    <scope>NUCLEOTIDE SEQUENCE [LARGE SCALE GENOMIC DNA]</scope>
    <source>
        <strain evidence="3 4">CECT 8317</strain>
    </source>
</reference>
<sequence>MTVILNRSRRNGIPQMTEAPPHNHAFDRAIALTAAGPNLFKGNVDDSFQNMVGPFGGVTAAILLNGALQHPERIGEPISLTVNFAGPVQLGDFELETIPLRTNRSTQHWLLLQKQNGEVVTSGTAFFATRRETWSEQQHNMPAAPAADSLPRVERGERNWFRNYDFRYVSGLFDPGRGDGNPEDAHSETLLWTRDNPPRPLDFASLTALGDVFAPRIFHRRQRFTPAGTVSLTHYFHADTDQLARAGDRHLLGQARATRMHNNYSDQIAHLWSDDGQLLLTTTQVAYFKE</sequence>
<dbReference type="EMBL" id="FNVE01000007">
    <property type="protein sequence ID" value="SEG43985.1"/>
    <property type="molecule type" value="Genomic_DNA"/>
</dbReference>
<dbReference type="InterPro" id="IPR049450">
    <property type="entry name" value="ACOT8-like_C"/>
</dbReference>
<feature type="domain" description="Acyl-CoA thioesterase-like N-terminal HotDog" evidence="1">
    <location>
        <begin position="51"/>
        <end position="127"/>
    </location>
</feature>
<protein>
    <submittedName>
        <fullName evidence="3">Acyl-CoA thioesterase</fullName>
    </submittedName>
</protein>
<evidence type="ECO:0000259" key="2">
    <source>
        <dbReference type="Pfam" id="PF20789"/>
    </source>
</evidence>
<dbReference type="InterPro" id="IPR049449">
    <property type="entry name" value="TesB_ACOT8-like_N"/>
</dbReference>
<dbReference type="Pfam" id="PF20789">
    <property type="entry name" value="4HBT_3C"/>
    <property type="match status" value="1"/>
</dbReference>
<dbReference type="SUPFAM" id="SSF54637">
    <property type="entry name" value="Thioesterase/thiol ester dehydrase-isomerase"/>
    <property type="match status" value="2"/>
</dbReference>
<dbReference type="InterPro" id="IPR042171">
    <property type="entry name" value="Acyl-CoA_hotdog"/>
</dbReference>
<dbReference type="CDD" id="cd03440">
    <property type="entry name" value="hot_dog"/>
    <property type="match status" value="1"/>
</dbReference>